<feature type="signal peptide" evidence="2">
    <location>
        <begin position="1"/>
        <end position="26"/>
    </location>
</feature>
<comment type="caution">
    <text evidence="4">The sequence shown here is derived from an EMBL/GenBank/DDBJ whole genome shotgun (WGS) entry which is preliminary data.</text>
</comment>
<dbReference type="Pfam" id="PF03489">
    <property type="entry name" value="SapB_2"/>
    <property type="match status" value="1"/>
</dbReference>
<keyword evidence="5" id="KW-1185">Reference proteome</keyword>
<dbReference type="SMART" id="SM00741">
    <property type="entry name" value="SapB"/>
    <property type="match status" value="1"/>
</dbReference>
<feature type="domain" description="Saposin B-type" evidence="3">
    <location>
        <begin position="25"/>
        <end position="106"/>
    </location>
</feature>
<evidence type="ECO:0000256" key="1">
    <source>
        <dbReference type="ARBA" id="ARBA00023157"/>
    </source>
</evidence>
<reference evidence="4" key="1">
    <citation type="submission" date="2023-10" db="EMBL/GenBank/DDBJ databases">
        <title>Genome assembly of Pristionchus species.</title>
        <authorList>
            <person name="Yoshida K."/>
            <person name="Sommer R.J."/>
        </authorList>
    </citation>
    <scope>NUCLEOTIDE SEQUENCE</scope>
    <source>
        <strain evidence="4">RS5133</strain>
    </source>
</reference>
<gene>
    <name evidence="4" type="ORF">PFISCL1PPCAC_4951</name>
</gene>
<dbReference type="SUPFAM" id="SSF47862">
    <property type="entry name" value="Saposin"/>
    <property type="match status" value="1"/>
</dbReference>
<dbReference type="AlphaFoldDB" id="A0AAV5V2L4"/>
<feature type="non-terminal residue" evidence="4">
    <location>
        <position position="1"/>
    </location>
</feature>
<sequence>GIFSPEMHLFFELALISLLYLSATKANICFDCVVIIEFVENLILNDEDNIEDKFNARCLAQFPDSWNESVCEALVKTKLDQIVQGIEDNLVPDQICNNIGLCNLAEFIKTLKIAVPAARPVVNLPVH</sequence>
<dbReference type="InterPro" id="IPR011001">
    <property type="entry name" value="Saposin-like"/>
</dbReference>
<protein>
    <recommendedName>
        <fullName evidence="3">Saposin B-type domain-containing protein</fullName>
    </recommendedName>
</protein>
<dbReference type="EMBL" id="BTSY01000002">
    <property type="protein sequence ID" value="GMT13654.1"/>
    <property type="molecule type" value="Genomic_DNA"/>
</dbReference>
<name>A0AAV5V2L4_9BILA</name>
<keyword evidence="1" id="KW-1015">Disulfide bond</keyword>
<evidence type="ECO:0000256" key="2">
    <source>
        <dbReference type="SAM" id="SignalP"/>
    </source>
</evidence>
<keyword evidence="2" id="KW-0732">Signal</keyword>
<feature type="chain" id="PRO_5043652512" description="Saposin B-type domain-containing protein" evidence="2">
    <location>
        <begin position="27"/>
        <end position="127"/>
    </location>
</feature>
<evidence type="ECO:0000313" key="4">
    <source>
        <dbReference type="EMBL" id="GMT13654.1"/>
    </source>
</evidence>
<evidence type="ECO:0000313" key="5">
    <source>
        <dbReference type="Proteomes" id="UP001432322"/>
    </source>
</evidence>
<evidence type="ECO:0000259" key="3">
    <source>
        <dbReference type="PROSITE" id="PS50015"/>
    </source>
</evidence>
<accession>A0AAV5V2L4</accession>
<proteinExistence type="predicted"/>
<dbReference type="InterPro" id="IPR008138">
    <property type="entry name" value="SapB_2"/>
</dbReference>
<dbReference type="InterPro" id="IPR008139">
    <property type="entry name" value="SaposinB_dom"/>
</dbReference>
<dbReference type="Gene3D" id="1.10.225.10">
    <property type="entry name" value="Saposin-like"/>
    <property type="match status" value="1"/>
</dbReference>
<dbReference type="PROSITE" id="PS50015">
    <property type="entry name" value="SAP_B"/>
    <property type="match status" value="1"/>
</dbReference>
<dbReference type="Proteomes" id="UP001432322">
    <property type="component" value="Unassembled WGS sequence"/>
</dbReference>
<organism evidence="4 5">
    <name type="scientific">Pristionchus fissidentatus</name>
    <dbReference type="NCBI Taxonomy" id="1538716"/>
    <lineage>
        <taxon>Eukaryota</taxon>
        <taxon>Metazoa</taxon>
        <taxon>Ecdysozoa</taxon>
        <taxon>Nematoda</taxon>
        <taxon>Chromadorea</taxon>
        <taxon>Rhabditida</taxon>
        <taxon>Rhabditina</taxon>
        <taxon>Diplogasteromorpha</taxon>
        <taxon>Diplogasteroidea</taxon>
        <taxon>Neodiplogasteridae</taxon>
        <taxon>Pristionchus</taxon>
    </lineage>
</organism>